<gene>
    <name evidence="2" type="ORF">WN48_10776</name>
</gene>
<feature type="compositionally biased region" description="Basic and acidic residues" evidence="1">
    <location>
        <begin position="224"/>
        <end position="238"/>
    </location>
</feature>
<reference evidence="2 3" key="1">
    <citation type="submission" date="2015-07" db="EMBL/GenBank/DDBJ databases">
        <title>The genome of Eufriesea mexicana.</title>
        <authorList>
            <person name="Pan H."/>
            <person name="Kapheim K."/>
        </authorList>
    </citation>
    <scope>NUCLEOTIDE SEQUENCE [LARGE SCALE GENOMIC DNA]</scope>
    <source>
        <strain evidence="2">0111107269</strain>
        <tissue evidence="2">Whole body</tissue>
    </source>
</reference>
<dbReference type="Proteomes" id="UP000250275">
    <property type="component" value="Unassembled WGS sequence"/>
</dbReference>
<evidence type="ECO:0000313" key="2">
    <source>
        <dbReference type="EMBL" id="OAD53146.1"/>
    </source>
</evidence>
<feature type="compositionally biased region" description="Basic and acidic residues" evidence="1">
    <location>
        <begin position="1"/>
        <end position="18"/>
    </location>
</feature>
<protein>
    <submittedName>
        <fullName evidence="2">Uncharacterized protein</fullName>
    </submittedName>
</protein>
<keyword evidence="3" id="KW-1185">Reference proteome</keyword>
<accession>A0A310SDT3</accession>
<organism evidence="2 3">
    <name type="scientific">Eufriesea mexicana</name>
    <dbReference type="NCBI Taxonomy" id="516756"/>
    <lineage>
        <taxon>Eukaryota</taxon>
        <taxon>Metazoa</taxon>
        <taxon>Ecdysozoa</taxon>
        <taxon>Arthropoda</taxon>
        <taxon>Hexapoda</taxon>
        <taxon>Insecta</taxon>
        <taxon>Pterygota</taxon>
        <taxon>Neoptera</taxon>
        <taxon>Endopterygota</taxon>
        <taxon>Hymenoptera</taxon>
        <taxon>Apocrita</taxon>
        <taxon>Aculeata</taxon>
        <taxon>Apoidea</taxon>
        <taxon>Anthophila</taxon>
        <taxon>Apidae</taxon>
        <taxon>Eufriesea</taxon>
    </lineage>
</organism>
<feature type="compositionally biased region" description="Basic and acidic residues" evidence="1">
    <location>
        <begin position="57"/>
        <end position="72"/>
    </location>
</feature>
<dbReference type="EMBL" id="KQ768478">
    <property type="protein sequence ID" value="OAD53146.1"/>
    <property type="molecule type" value="Genomic_DNA"/>
</dbReference>
<evidence type="ECO:0000313" key="3">
    <source>
        <dbReference type="Proteomes" id="UP000250275"/>
    </source>
</evidence>
<feature type="compositionally biased region" description="Basic and acidic residues" evidence="1">
    <location>
        <begin position="85"/>
        <end position="127"/>
    </location>
</feature>
<name>A0A310SDT3_9HYME</name>
<feature type="compositionally biased region" description="Basic and acidic residues" evidence="1">
    <location>
        <begin position="149"/>
        <end position="159"/>
    </location>
</feature>
<proteinExistence type="predicted"/>
<feature type="compositionally biased region" description="Polar residues" evidence="1">
    <location>
        <begin position="195"/>
        <end position="215"/>
    </location>
</feature>
<feature type="region of interest" description="Disordered" evidence="1">
    <location>
        <begin position="1"/>
        <end position="272"/>
    </location>
</feature>
<evidence type="ECO:0000256" key="1">
    <source>
        <dbReference type="SAM" id="MobiDB-lite"/>
    </source>
</evidence>
<dbReference type="AlphaFoldDB" id="A0A310SDT3"/>
<sequence length="323" mass="36070">MIEYHFIDKEDQKSDAKNKNQVLISETKKVQLPTSDDAKGSMKSALKKVAEPAAIEPAEKEVPKEPPAEKLSESSPQEVPESLSEEAKSPSERSIDIHKTLSEKKLIPPRRQVAEMIDRLQEIEGTKSESPLKQIDLDRSGTNQTKRGIHVDGTGDKRNEKKRKAKQARVMIADQDDEKMAASDSINSGKVMEYNSESEISTMSYKDSEVSMAQKQTEDDENETEKYTKDTKVSDKSKCNVKTVEQSQETDSTPQPQAETQTNLAEVIGPNNRLKRTYVFRKKNKVEPAELTHTDINVQTSNLTDTSASVPATETEVMVSQAN</sequence>
<feature type="region of interest" description="Disordered" evidence="1">
    <location>
        <begin position="302"/>
        <end position="323"/>
    </location>
</feature>
<feature type="compositionally biased region" description="Polar residues" evidence="1">
    <location>
        <begin position="243"/>
        <end position="264"/>
    </location>
</feature>